<proteinExistence type="predicted"/>
<name>A0A803MXC9_CHEQI</name>
<protein>
    <recommendedName>
        <fullName evidence="3">BTB domain-containing protein</fullName>
    </recommendedName>
</protein>
<dbReference type="InterPro" id="IPR000210">
    <property type="entry name" value="BTB/POZ_dom"/>
</dbReference>
<comment type="function">
    <text evidence="1">May act as a substrate-specific adapter of an E3 ubiquitin-protein ligase complex (CUL3-RBX1-BTB) which mediates the ubiquitination and subsequent proteasomal degradation of target proteins.</text>
</comment>
<reference evidence="4" key="2">
    <citation type="submission" date="2021-03" db="UniProtKB">
        <authorList>
            <consortium name="EnsemblPlants"/>
        </authorList>
    </citation>
    <scope>IDENTIFICATION</scope>
</reference>
<dbReference type="SUPFAM" id="SSF49785">
    <property type="entry name" value="Galactose-binding domain-like"/>
    <property type="match status" value="1"/>
</dbReference>
<dbReference type="CDD" id="cd18186">
    <property type="entry name" value="BTB_POZ_ZBTB_KLHL-like"/>
    <property type="match status" value="1"/>
</dbReference>
<dbReference type="Pfam" id="PF00651">
    <property type="entry name" value="BTB"/>
    <property type="match status" value="1"/>
</dbReference>
<dbReference type="Proteomes" id="UP000596660">
    <property type="component" value="Unplaced"/>
</dbReference>
<dbReference type="Gramene" id="AUR62036859-RA">
    <property type="protein sequence ID" value="AUR62036859-RA:cds"/>
    <property type="gene ID" value="AUR62036859"/>
</dbReference>
<dbReference type="OMA" id="YAAPKNW"/>
<evidence type="ECO:0000256" key="1">
    <source>
        <dbReference type="ARBA" id="ARBA00002668"/>
    </source>
</evidence>
<dbReference type="InterPro" id="IPR011333">
    <property type="entry name" value="SKP1/BTB/POZ_sf"/>
</dbReference>
<sequence length="511" mass="58725">MPLVKQCEQSMERLKTNKKLFDSGKNVEICYQNCQSLRPTVFPNGLPLNVSRIKEFYLTGNYSDLEVYVEDYGFVAGAHKIIISLWSIPFLKMFTNGMRESASTSVHLREASPEALKAMLDYMYSGELNMEDIKDNDTLLLHILLLADKFGITHLQQECCKILLECLYEDSVCQILQVISSVPSCKVIEEFCKRKFSMQFDYCTTASMDFTSLNETTFRNILQNQDLTVTSEERVLNAILLWSMKAKEYYGWDAVDEFLIHSTPEVLFGQRLDSLNHLLLLVRFPLMPFELLKKLENSNLMMSIPAFANLVKEAIDYANFGVTWTDIEPNNGVLYYAGTSYGEHCWVNPMLSKRITVTASSPMSRLTDPKVLASRTYQGTSFSGPRYDDGRICSWWMVDVGEDHQVSSQLLYSMRIAHVQLLYIKTGWFTDIYQTLESSGSLDGKHWTNLREHNNDQKICKPGQFASWPVTGPQALLPFRFFRVFLTGPTTDPTEPWKFCICFLELYGHFR</sequence>
<dbReference type="Gene3D" id="2.60.120.260">
    <property type="entry name" value="Galactose-binding domain-like"/>
    <property type="match status" value="1"/>
</dbReference>
<keyword evidence="5" id="KW-1185">Reference proteome</keyword>
<comment type="pathway">
    <text evidence="2">Protein modification; protein ubiquitination.</text>
</comment>
<evidence type="ECO:0000256" key="2">
    <source>
        <dbReference type="ARBA" id="ARBA00004906"/>
    </source>
</evidence>
<dbReference type="InterPro" id="IPR011705">
    <property type="entry name" value="BACK"/>
</dbReference>
<dbReference type="SUPFAM" id="SSF54695">
    <property type="entry name" value="POZ domain"/>
    <property type="match status" value="1"/>
</dbReference>
<organism evidence="4 5">
    <name type="scientific">Chenopodium quinoa</name>
    <name type="common">Quinoa</name>
    <dbReference type="NCBI Taxonomy" id="63459"/>
    <lineage>
        <taxon>Eukaryota</taxon>
        <taxon>Viridiplantae</taxon>
        <taxon>Streptophyta</taxon>
        <taxon>Embryophyta</taxon>
        <taxon>Tracheophyta</taxon>
        <taxon>Spermatophyta</taxon>
        <taxon>Magnoliopsida</taxon>
        <taxon>eudicotyledons</taxon>
        <taxon>Gunneridae</taxon>
        <taxon>Pentapetalae</taxon>
        <taxon>Caryophyllales</taxon>
        <taxon>Chenopodiaceae</taxon>
        <taxon>Chenopodioideae</taxon>
        <taxon>Atripliceae</taxon>
        <taxon>Chenopodium</taxon>
    </lineage>
</organism>
<dbReference type="Pfam" id="PF07707">
    <property type="entry name" value="BACK"/>
    <property type="match status" value="1"/>
</dbReference>
<dbReference type="EnsemblPlants" id="AUR62036859-RA">
    <property type="protein sequence ID" value="AUR62036859-RA:cds"/>
    <property type="gene ID" value="AUR62036859"/>
</dbReference>
<dbReference type="PROSITE" id="PS50097">
    <property type="entry name" value="BTB"/>
    <property type="match status" value="1"/>
</dbReference>
<accession>A0A803MXC9</accession>
<reference evidence="4" key="1">
    <citation type="journal article" date="2017" name="Nature">
        <title>The genome of Chenopodium quinoa.</title>
        <authorList>
            <person name="Jarvis D.E."/>
            <person name="Ho Y.S."/>
            <person name="Lightfoot D.J."/>
            <person name="Schmoeckel S.M."/>
            <person name="Li B."/>
            <person name="Borm T.J.A."/>
            <person name="Ohyanagi H."/>
            <person name="Mineta K."/>
            <person name="Michell C.T."/>
            <person name="Saber N."/>
            <person name="Kharbatia N.M."/>
            <person name="Rupper R.R."/>
            <person name="Sharp A.R."/>
            <person name="Dally N."/>
            <person name="Boughton B.A."/>
            <person name="Woo Y.H."/>
            <person name="Gao G."/>
            <person name="Schijlen E.G.W.M."/>
            <person name="Guo X."/>
            <person name="Momin A.A."/>
            <person name="Negrao S."/>
            <person name="Al-Babili S."/>
            <person name="Gehring C."/>
            <person name="Roessner U."/>
            <person name="Jung C."/>
            <person name="Murphy K."/>
            <person name="Arold S.T."/>
            <person name="Gojobori T."/>
            <person name="van der Linden C.G."/>
            <person name="van Loo E.N."/>
            <person name="Jellen E.N."/>
            <person name="Maughan P.J."/>
            <person name="Tester M."/>
        </authorList>
    </citation>
    <scope>NUCLEOTIDE SEQUENCE [LARGE SCALE GENOMIC DNA]</scope>
    <source>
        <strain evidence="4">cv. PI 614886</strain>
    </source>
</reference>
<dbReference type="InterPro" id="IPR008979">
    <property type="entry name" value="Galactose-bd-like_sf"/>
</dbReference>
<dbReference type="SMART" id="SM00875">
    <property type="entry name" value="BACK"/>
    <property type="match status" value="1"/>
</dbReference>
<evidence type="ECO:0000313" key="4">
    <source>
        <dbReference type="EnsemblPlants" id="AUR62036859-RA:cds"/>
    </source>
</evidence>
<dbReference type="PANTHER" id="PTHR47457">
    <property type="entry name" value="OS05G0345500 PROTEIN"/>
    <property type="match status" value="1"/>
</dbReference>
<dbReference type="Gene3D" id="1.25.40.420">
    <property type="match status" value="1"/>
</dbReference>
<evidence type="ECO:0000313" key="5">
    <source>
        <dbReference type="Proteomes" id="UP000596660"/>
    </source>
</evidence>
<feature type="domain" description="BTB" evidence="3">
    <location>
        <begin position="63"/>
        <end position="132"/>
    </location>
</feature>
<evidence type="ECO:0000259" key="3">
    <source>
        <dbReference type="PROSITE" id="PS50097"/>
    </source>
</evidence>
<dbReference type="SMART" id="SM00225">
    <property type="entry name" value="BTB"/>
    <property type="match status" value="1"/>
</dbReference>
<dbReference type="Gene3D" id="3.30.710.10">
    <property type="entry name" value="Potassium Channel Kv1.1, Chain A"/>
    <property type="match status" value="1"/>
</dbReference>
<dbReference type="PANTHER" id="PTHR47457:SF1">
    <property type="entry name" value="BTB DOMAIN-CONTAINING PROTEIN-RELATED"/>
    <property type="match status" value="1"/>
</dbReference>
<dbReference type="AlphaFoldDB" id="A0A803MXC9"/>